<evidence type="ECO:0000256" key="3">
    <source>
        <dbReference type="ARBA" id="ARBA00022679"/>
    </source>
</evidence>
<dbReference type="InterPro" id="IPR043128">
    <property type="entry name" value="Rev_trsase/Diguanyl_cyclase"/>
</dbReference>
<protein>
    <recommendedName>
        <fullName evidence="1">RNA-directed DNA polymerase</fullName>
        <ecNumber evidence="1">2.7.7.49</ecNumber>
    </recommendedName>
</protein>
<dbReference type="InterPro" id="IPR043502">
    <property type="entry name" value="DNA/RNA_pol_sf"/>
</dbReference>
<dbReference type="FunFam" id="3.30.420.10:FF:000032">
    <property type="entry name" value="Retrovirus-related Pol polyprotein from transposon 297-like Protein"/>
    <property type="match status" value="1"/>
</dbReference>
<keyword evidence="7" id="KW-0064">Aspartyl protease</keyword>
<dbReference type="PANTHER" id="PTHR37984">
    <property type="entry name" value="PROTEIN CBG26694"/>
    <property type="match status" value="1"/>
</dbReference>
<feature type="compositionally biased region" description="Pro residues" evidence="18">
    <location>
        <begin position="19"/>
        <end position="38"/>
    </location>
</feature>
<keyword evidence="2" id="KW-0645">Protease</keyword>
<evidence type="ECO:0000313" key="23">
    <source>
        <dbReference type="Proteomes" id="UP000326396"/>
    </source>
</evidence>
<dbReference type="Gene3D" id="4.10.60.10">
    <property type="entry name" value="Zinc finger, CCHC-type"/>
    <property type="match status" value="1"/>
</dbReference>
<dbReference type="EC" id="2.7.7.49" evidence="1"/>
<dbReference type="CDD" id="cd01647">
    <property type="entry name" value="RT_LTR"/>
    <property type="match status" value="1"/>
</dbReference>
<keyword evidence="16" id="KW-0862">Zinc</keyword>
<evidence type="ECO:0000256" key="7">
    <source>
        <dbReference type="ARBA" id="ARBA00022750"/>
    </source>
</evidence>
<dbReference type="GO" id="GO:0004190">
    <property type="term" value="F:aspartic-type endopeptidase activity"/>
    <property type="evidence" value="ECO:0007669"/>
    <property type="project" value="UniProtKB-KW"/>
</dbReference>
<feature type="domain" description="CCHC-type" evidence="19">
    <location>
        <begin position="348"/>
        <end position="364"/>
    </location>
</feature>
<dbReference type="Gene3D" id="1.10.340.70">
    <property type="match status" value="1"/>
</dbReference>
<dbReference type="SUPFAM" id="SSF57756">
    <property type="entry name" value="Retrovirus zinc finger-like domains"/>
    <property type="match status" value="1"/>
</dbReference>
<keyword evidence="6" id="KW-0479">Metal-binding</keyword>
<feature type="region of interest" description="Disordered" evidence="18">
    <location>
        <begin position="281"/>
        <end position="300"/>
    </location>
</feature>
<dbReference type="InterPro" id="IPR012337">
    <property type="entry name" value="RNaseH-like_sf"/>
</dbReference>
<feature type="domain" description="CCHC-type" evidence="19">
    <location>
        <begin position="395"/>
        <end position="410"/>
    </location>
</feature>
<dbReference type="Gene3D" id="3.30.70.270">
    <property type="match status" value="2"/>
</dbReference>
<evidence type="ECO:0000256" key="11">
    <source>
        <dbReference type="ARBA" id="ARBA00022908"/>
    </source>
</evidence>
<dbReference type="CDD" id="cd09274">
    <property type="entry name" value="RNase_HI_RT_Ty3"/>
    <property type="match status" value="1"/>
</dbReference>
<keyword evidence="13" id="KW-0239">DNA-directed DNA polymerase</keyword>
<gene>
    <name evidence="22" type="ORF">E3N88_27070</name>
</gene>
<organism evidence="22 23">
    <name type="scientific">Mikania micrantha</name>
    <name type="common">bitter vine</name>
    <dbReference type="NCBI Taxonomy" id="192012"/>
    <lineage>
        <taxon>Eukaryota</taxon>
        <taxon>Viridiplantae</taxon>
        <taxon>Streptophyta</taxon>
        <taxon>Embryophyta</taxon>
        <taxon>Tracheophyta</taxon>
        <taxon>Spermatophyta</taxon>
        <taxon>Magnoliopsida</taxon>
        <taxon>eudicotyledons</taxon>
        <taxon>Gunneridae</taxon>
        <taxon>Pentapetalae</taxon>
        <taxon>asterids</taxon>
        <taxon>campanulids</taxon>
        <taxon>Asterales</taxon>
        <taxon>Asteraceae</taxon>
        <taxon>Asteroideae</taxon>
        <taxon>Heliantheae alliance</taxon>
        <taxon>Eupatorieae</taxon>
        <taxon>Mikania</taxon>
    </lineage>
</organism>
<evidence type="ECO:0000256" key="15">
    <source>
        <dbReference type="ARBA" id="ARBA00023172"/>
    </source>
</evidence>
<evidence type="ECO:0000259" key="21">
    <source>
        <dbReference type="PROSITE" id="PS50994"/>
    </source>
</evidence>
<dbReference type="InterPro" id="IPR000477">
    <property type="entry name" value="RT_dom"/>
</dbReference>
<keyword evidence="3" id="KW-0808">Transferase</keyword>
<dbReference type="InterPro" id="IPR041373">
    <property type="entry name" value="RT_RNaseH"/>
</dbReference>
<dbReference type="GO" id="GO:0008270">
    <property type="term" value="F:zinc ion binding"/>
    <property type="evidence" value="ECO:0007669"/>
    <property type="project" value="UniProtKB-KW"/>
</dbReference>
<dbReference type="InterPro" id="IPR036397">
    <property type="entry name" value="RNaseH_sf"/>
</dbReference>
<keyword evidence="23" id="KW-1185">Reference proteome</keyword>
<comment type="caution">
    <text evidence="22">The sequence shown here is derived from an EMBL/GenBank/DDBJ whole genome shotgun (WGS) entry which is preliminary data.</text>
</comment>
<feature type="coiled-coil region" evidence="17">
    <location>
        <begin position="1782"/>
        <end position="1862"/>
    </location>
</feature>
<dbReference type="GO" id="GO:0003677">
    <property type="term" value="F:DNA binding"/>
    <property type="evidence" value="ECO:0007669"/>
    <property type="project" value="UniProtKB-KW"/>
</dbReference>
<evidence type="ECO:0000256" key="14">
    <source>
        <dbReference type="ARBA" id="ARBA00023125"/>
    </source>
</evidence>
<keyword evidence="17" id="KW-0175">Coiled coil</keyword>
<evidence type="ECO:0000256" key="4">
    <source>
        <dbReference type="ARBA" id="ARBA00022695"/>
    </source>
</evidence>
<dbReference type="PANTHER" id="PTHR37984:SF5">
    <property type="entry name" value="PROTEIN NYNRIN-LIKE"/>
    <property type="match status" value="1"/>
</dbReference>
<dbReference type="Pfam" id="PF17921">
    <property type="entry name" value="Integrase_H2C2"/>
    <property type="match status" value="1"/>
</dbReference>
<keyword evidence="4" id="KW-0548">Nucleotidyltransferase</keyword>
<dbReference type="Pfam" id="PF00098">
    <property type="entry name" value="zf-CCHC"/>
    <property type="match status" value="1"/>
</dbReference>
<evidence type="ECO:0000256" key="8">
    <source>
        <dbReference type="ARBA" id="ARBA00022759"/>
    </source>
</evidence>
<dbReference type="Pfam" id="PF08284">
    <property type="entry name" value="RVP_2"/>
    <property type="match status" value="1"/>
</dbReference>
<dbReference type="SUPFAM" id="SSF56672">
    <property type="entry name" value="DNA/RNA polymerases"/>
    <property type="match status" value="1"/>
</dbReference>
<dbReference type="InterPro" id="IPR001878">
    <property type="entry name" value="Znf_CCHC"/>
</dbReference>
<dbReference type="FunFam" id="3.30.70.270:FF:000020">
    <property type="entry name" value="Transposon Tf2-6 polyprotein-like Protein"/>
    <property type="match status" value="1"/>
</dbReference>
<dbReference type="PROSITE" id="PS50994">
    <property type="entry name" value="INTEGRASE"/>
    <property type="match status" value="1"/>
</dbReference>
<dbReference type="GO" id="GO:0003964">
    <property type="term" value="F:RNA-directed DNA polymerase activity"/>
    <property type="evidence" value="ECO:0007669"/>
    <property type="project" value="UniProtKB-KW"/>
</dbReference>
<evidence type="ECO:0000256" key="5">
    <source>
        <dbReference type="ARBA" id="ARBA00022722"/>
    </source>
</evidence>
<dbReference type="InterPro" id="IPR050951">
    <property type="entry name" value="Retrovirus_Pol_polyprotein"/>
</dbReference>
<reference evidence="22 23" key="1">
    <citation type="submission" date="2019-05" db="EMBL/GenBank/DDBJ databases">
        <title>Mikania micrantha, genome provides insights into the molecular mechanism of rapid growth.</title>
        <authorList>
            <person name="Liu B."/>
        </authorList>
    </citation>
    <scope>NUCLEOTIDE SEQUENCE [LARGE SCALE GENOMIC DNA]</scope>
    <source>
        <strain evidence="22">NLD-2019</strain>
        <tissue evidence="22">Leaf</tissue>
    </source>
</reference>
<evidence type="ECO:0000259" key="19">
    <source>
        <dbReference type="PROSITE" id="PS50158"/>
    </source>
</evidence>
<dbReference type="EMBL" id="SZYD01000014">
    <property type="protein sequence ID" value="KAD4178479.1"/>
    <property type="molecule type" value="Genomic_DNA"/>
</dbReference>
<evidence type="ECO:0000256" key="17">
    <source>
        <dbReference type="SAM" id="Coils"/>
    </source>
</evidence>
<dbReference type="CDD" id="cd00303">
    <property type="entry name" value="retropepsin_like"/>
    <property type="match status" value="1"/>
</dbReference>
<dbReference type="OrthoDB" id="415724at2759"/>
<feature type="region of interest" description="Disordered" evidence="18">
    <location>
        <begin position="1"/>
        <end position="46"/>
    </location>
</feature>
<evidence type="ECO:0000256" key="2">
    <source>
        <dbReference type="ARBA" id="ARBA00022670"/>
    </source>
</evidence>
<dbReference type="InterPro" id="IPR041588">
    <property type="entry name" value="Integrase_H2C2"/>
</dbReference>
<keyword evidence="15" id="KW-0233">DNA recombination</keyword>
<evidence type="ECO:0000256" key="1">
    <source>
        <dbReference type="ARBA" id="ARBA00012493"/>
    </source>
</evidence>
<dbReference type="InterPro" id="IPR001584">
    <property type="entry name" value="Integrase_cat-core"/>
</dbReference>
<dbReference type="InterPro" id="IPR036875">
    <property type="entry name" value="Znf_CCHC_sf"/>
</dbReference>
<feature type="region of interest" description="Disordered" evidence="18">
    <location>
        <begin position="2001"/>
        <end position="2047"/>
    </location>
</feature>
<keyword evidence="8" id="KW-0255">Endonuclease</keyword>
<feature type="domain" description="Reverse transcriptase" evidence="20">
    <location>
        <begin position="660"/>
        <end position="839"/>
    </location>
</feature>
<dbReference type="PROSITE" id="PS50878">
    <property type="entry name" value="RT_POL"/>
    <property type="match status" value="1"/>
</dbReference>
<dbReference type="SMART" id="SM00343">
    <property type="entry name" value="ZnF_C2HC"/>
    <property type="match status" value="2"/>
</dbReference>
<sequence length="2047" mass="231488">MPPRKQPTPQVSAPHSSTPTPPDSPLPPPPPPHSPPPGSSNTPTLDPATIALATLLSTQLTSQLKEVIPEMINRIQGHGNTSAHTTGEASGNTGHTSDCSYKSFVGCKPPSFTGVEGAVGLIQWLEKMENTLDISSCSEHHKVRYAAGSFSKRALTWWNAQIRAKGRDEAMAMPWAEFKLLLRNEFCPKHELQQLEIELSNHEMKGADHMTFTNRYHELVALVPEMVPTLEKLIDRYVAGLPSCIQSVVLASYPATLESAISLSAKLTKVMVKSGVLKDEAGKAKETTSKKPEYHQKKKQKVVKNYAAVTPLRQEPATPVNPTTRGYGGEYPQCTHCKYHHPAGAQCRKCTNCGRFGHWVNKCRFAVNQATNTATRALPPPPPPQNPVNNNNRGCYNCGEMGHFSRNCPKKVQPGAQAPRGRAFVIGANAARQDPNVVTGTFLLHDSYASILFDTGADQSFISSDFARQLSLTEDTLDSPYIIEVANGKQVIVSTILRNCPFTLIDHTFSIDLLPMELGSFDIIVGMDWLSLNRVEVVCSEKLLRIPVTDDRVLEVRGDQAKRNVKIISCIKARKCLQKKCIAFLAHVVEKDKDKKTLQDVPIVREYPEVFPEDLPGLPPVRPVEFRIDLIPGATPVAKSPYRLAPSEMQELSNQLQELLDKGFIRPSYSPWGAPVLFVKKKDGSFRMYIDYRELNKLTIKNRYPLPRIDDLFDQLQGAQYFSKIDLRSGYHQLRVQDEDIPKTAFRTRYGHYEFMVMPFGLTNAPAVFMDLMNRVCKTYLDQFVIVFIDDILIYSKSKAEHEQHLRTILELLKEEKLYAKFSKCEFWLKEVQFLGHVVNSEGMHVHPAKIEAIKDWDTPKTPTEIRSFLGLAGYYRRFISNFSKIALPLTKLTQKSEPFIWEQKQEEAFQTLKQKLCDAPILSLPDGCDDFVVYCDASHQGLGCVLMQRDKVIAYASRQLKIHEKNYTTHDLELGAVVFALKIWRHYLYGTKCTIFTDHKSLQHIFDQKELNMRQRRWVELLNDYDCVIKYHPGKANVVADALIRKERVKPLRVRAMGMTVQTSLHDHIRQAQQEAIERGNLKKDLDCGVEKHLETKPDGLVYFKDRIWIPAVDELRKLILDEAHKTKYSVHPGADKMYQDLRAFYWWPGMKKDIAEYVGRCLTCAKVKAEHQKPSGLLEQPEIPLWKWEQIAMDFVTKLPRTSSGHDTIWVIIDRLTKSAHFLPMRETYTMDKLAKLYINEIVVRHGVPLSIISGRDSIFTSRFWQSLQKSLGTQLNLSTAYHPQTDGQSERTIQTLEDMLRTCVLDFGGNWDSHLPLIEFSYNNSYHSSIGCAPFEALYGRKCRSPICWSEVGDNRITGPELIQETTDKIAQIQQRLQATRSRQKSYADKRRKPLEFQVGDRVMLKVSPWKGVVRFAKKGKLTPRYVGPFEIIERIGPVAYRLSLPDELSGVHDVFHVSNLKKCLADETLIIPIEEIQLDENLRFVEEPLEIMDRKVKQLRQSRIPIVKVRWNSKRGPEFTWEREDHMRNKYPQLFAEEVREVAAGRGFSSSLSNIKPILGAREQGLKVVAPVMGCTALAGGNCLPLCIPRVLIELRAWRCWFCWFTEREKSKGKKKRSAEGVGTSVPKRLRFSKRKAAVQEVCQMKKMLEVGSSLSEDGTESDLNVASKGVTVDSTPLLDVPGGSGETTKLESSYANAIFVPSWGILNKDRFEDPAVALKLVKEIATPGQRLISGSLSDEEMRGQLAVLWAQMGALLPEINQRWVSSSEIQGTNRTKMSILNNKLSQLQRDFQAMEKDREEEKLHALEVERLYTEKEIFLDEKMTLIKKDLEHGLAVLEESKARFNEEREKFAKEKDDFSRVMSDLKAENKSLGEHNDLLVSDREWLFTQGIRQIVSRLHNSHEFLVPLAAVQNAAREYGTTLGLKSGYKHAAAGHPLESLAHYKPHAKSRLQEVIATFEGTSFPYLEAVAKCVNERRQTLQGLLPENFETVESLNAAGRASPSTTSFATPLNAPLAGKPPVKPVGSRGASVESSRAPTPDDK</sequence>
<dbReference type="Gene3D" id="3.10.10.10">
    <property type="entry name" value="HIV Type 1 Reverse Transcriptase, subunit A, domain 1"/>
    <property type="match status" value="1"/>
</dbReference>
<keyword evidence="11" id="KW-0229">DNA integration</keyword>
<dbReference type="Gene3D" id="3.30.420.10">
    <property type="entry name" value="Ribonuclease H-like superfamily/Ribonuclease H"/>
    <property type="match status" value="1"/>
</dbReference>
<evidence type="ECO:0000256" key="18">
    <source>
        <dbReference type="SAM" id="MobiDB-lite"/>
    </source>
</evidence>
<name>A0A5N6MVN5_9ASTR</name>
<dbReference type="Proteomes" id="UP000326396">
    <property type="component" value="Linkage Group LG4"/>
</dbReference>
<feature type="domain" description="Integrase catalytic" evidence="21">
    <location>
        <begin position="1182"/>
        <end position="1345"/>
    </location>
</feature>
<accession>A0A5N6MVN5</accession>
<dbReference type="GO" id="GO:0003887">
    <property type="term" value="F:DNA-directed DNA polymerase activity"/>
    <property type="evidence" value="ECO:0007669"/>
    <property type="project" value="UniProtKB-KW"/>
</dbReference>
<dbReference type="GO" id="GO:0006310">
    <property type="term" value="P:DNA recombination"/>
    <property type="evidence" value="ECO:0007669"/>
    <property type="project" value="UniProtKB-KW"/>
</dbReference>
<dbReference type="GO" id="GO:0006508">
    <property type="term" value="P:proteolysis"/>
    <property type="evidence" value="ECO:0007669"/>
    <property type="project" value="UniProtKB-KW"/>
</dbReference>
<dbReference type="FunFam" id="3.10.10.10:FF:000007">
    <property type="entry name" value="Retrovirus-related Pol polyprotein from transposon 17.6-like Protein"/>
    <property type="match status" value="1"/>
</dbReference>
<dbReference type="FunFam" id="3.10.20.370:FF:000001">
    <property type="entry name" value="Retrovirus-related Pol polyprotein from transposon 17.6-like protein"/>
    <property type="match status" value="1"/>
</dbReference>
<evidence type="ECO:0000256" key="16">
    <source>
        <dbReference type="PROSITE-ProRule" id="PRU00047"/>
    </source>
</evidence>
<keyword evidence="12" id="KW-0695">RNA-directed DNA polymerase</keyword>
<keyword evidence="5" id="KW-0540">Nuclease</keyword>
<dbReference type="Pfam" id="PF17917">
    <property type="entry name" value="RT_RNaseH"/>
    <property type="match status" value="1"/>
</dbReference>
<dbReference type="Gene3D" id="2.40.70.10">
    <property type="entry name" value="Acid Proteases"/>
    <property type="match status" value="1"/>
</dbReference>
<evidence type="ECO:0000256" key="9">
    <source>
        <dbReference type="ARBA" id="ARBA00022801"/>
    </source>
</evidence>
<dbReference type="Pfam" id="PF19259">
    <property type="entry name" value="Ty3_capsid"/>
    <property type="match status" value="1"/>
</dbReference>
<evidence type="ECO:0000256" key="6">
    <source>
        <dbReference type="ARBA" id="ARBA00022723"/>
    </source>
</evidence>
<keyword evidence="10" id="KW-0460">Magnesium</keyword>
<dbReference type="SUPFAM" id="SSF50630">
    <property type="entry name" value="Acid proteases"/>
    <property type="match status" value="1"/>
</dbReference>
<keyword evidence="9" id="KW-0378">Hydrolase</keyword>
<dbReference type="GO" id="GO:0015074">
    <property type="term" value="P:DNA integration"/>
    <property type="evidence" value="ECO:0007669"/>
    <property type="project" value="UniProtKB-KW"/>
</dbReference>
<evidence type="ECO:0000313" key="22">
    <source>
        <dbReference type="EMBL" id="KAD4178479.1"/>
    </source>
</evidence>
<keyword evidence="16" id="KW-0863">Zinc-finger</keyword>
<dbReference type="GO" id="GO:0004519">
    <property type="term" value="F:endonuclease activity"/>
    <property type="evidence" value="ECO:0007669"/>
    <property type="project" value="UniProtKB-KW"/>
</dbReference>
<dbReference type="Pfam" id="PF24626">
    <property type="entry name" value="SH3_Tf2-1"/>
    <property type="match status" value="1"/>
</dbReference>
<evidence type="ECO:0000256" key="12">
    <source>
        <dbReference type="ARBA" id="ARBA00022918"/>
    </source>
</evidence>
<proteinExistence type="predicted"/>
<dbReference type="SUPFAM" id="SSF53098">
    <property type="entry name" value="Ribonuclease H-like"/>
    <property type="match status" value="1"/>
</dbReference>
<dbReference type="InterPro" id="IPR045358">
    <property type="entry name" value="Ty3_capsid"/>
</dbReference>
<evidence type="ECO:0000259" key="20">
    <source>
        <dbReference type="PROSITE" id="PS50878"/>
    </source>
</evidence>
<dbReference type="InterPro" id="IPR021109">
    <property type="entry name" value="Peptidase_aspartic_dom_sf"/>
</dbReference>
<evidence type="ECO:0000256" key="13">
    <source>
        <dbReference type="ARBA" id="ARBA00022932"/>
    </source>
</evidence>
<dbReference type="Pfam" id="PF00078">
    <property type="entry name" value="RVT_1"/>
    <property type="match status" value="1"/>
</dbReference>
<feature type="compositionally biased region" description="Basic and acidic residues" evidence="18">
    <location>
        <begin position="281"/>
        <end position="295"/>
    </location>
</feature>
<dbReference type="InterPro" id="IPR056924">
    <property type="entry name" value="SH3_Tf2-1"/>
</dbReference>
<evidence type="ECO:0000256" key="10">
    <source>
        <dbReference type="ARBA" id="ARBA00022842"/>
    </source>
</evidence>
<keyword evidence="14" id="KW-0238">DNA-binding</keyword>
<dbReference type="PROSITE" id="PS50158">
    <property type="entry name" value="ZF_CCHC"/>
    <property type="match status" value="2"/>
</dbReference>